<dbReference type="SMART" id="SM00450">
    <property type="entry name" value="RHOD"/>
    <property type="match status" value="2"/>
</dbReference>
<dbReference type="Pfam" id="PF00581">
    <property type="entry name" value="Rhodanese"/>
    <property type="match status" value="2"/>
</dbReference>
<feature type="domain" description="Rhodanese" evidence="4">
    <location>
        <begin position="168"/>
        <end position="286"/>
    </location>
</feature>
<dbReference type="CDD" id="cd01448">
    <property type="entry name" value="TST_Repeat_1"/>
    <property type="match status" value="1"/>
</dbReference>
<dbReference type="PROSITE" id="PS00380">
    <property type="entry name" value="RHODANESE_1"/>
    <property type="match status" value="1"/>
</dbReference>
<dbReference type="PROSITE" id="PS50206">
    <property type="entry name" value="RHODANESE_3"/>
    <property type="match status" value="2"/>
</dbReference>
<gene>
    <name evidence="5" type="ORF">ACFPUZ_11995</name>
</gene>
<keyword evidence="1" id="KW-0677">Repeat</keyword>
<dbReference type="InterPro" id="IPR051126">
    <property type="entry name" value="Thiosulfate_sulfurtransferase"/>
</dbReference>
<dbReference type="Proteomes" id="UP001596244">
    <property type="component" value="Unassembled WGS sequence"/>
</dbReference>
<dbReference type="PANTHER" id="PTHR43855">
    <property type="entry name" value="THIOSULFATE SULFURTRANSFERASE"/>
    <property type="match status" value="1"/>
</dbReference>
<dbReference type="InterPro" id="IPR001307">
    <property type="entry name" value="Thiosulphate_STrfase_CS"/>
</dbReference>
<evidence type="ECO:0000313" key="6">
    <source>
        <dbReference type="Proteomes" id="UP001596244"/>
    </source>
</evidence>
<dbReference type="SUPFAM" id="SSF52821">
    <property type="entry name" value="Rhodanese/Cell cycle control phosphatase"/>
    <property type="match status" value="2"/>
</dbReference>
<evidence type="ECO:0000256" key="2">
    <source>
        <dbReference type="ARBA" id="ARBA00047549"/>
    </source>
</evidence>
<dbReference type="Gene3D" id="3.40.250.10">
    <property type="entry name" value="Rhodanese-like domain"/>
    <property type="match status" value="2"/>
</dbReference>
<evidence type="ECO:0000256" key="1">
    <source>
        <dbReference type="ARBA" id="ARBA00022737"/>
    </source>
</evidence>
<evidence type="ECO:0000259" key="4">
    <source>
        <dbReference type="PROSITE" id="PS50206"/>
    </source>
</evidence>
<keyword evidence="3 5" id="KW-0808">Transferase</keyword>
<protein>
    <recommendedName>
        <fullName evidence="3">Sulfurtransferase</fullName>
    </recommendedName>
</protein>
<feature type="domain" description="Rhodanese" evidence="4">
    <location>
        <begin position="31"/>
        <end position="138"/>
    </location>
</feature>
<proteinExistence type="predicted"/>
<evidence type="ECO:0000256" key="3">
    <source>
        <dbReference type="RuleBase" id="RU000507"/>
    </source>
</evidence>
<dbReference type="InterPro" id="IPR036873">
    <property type="entry name" value="Rhodanese-like_dom_sf"/>
</dbReference>
<organism evidence="5 6">
    <name type="scientific">Corynebacterium nasicanis</name>
    <dbReference type="NCBI Taxonomy" id="1448267"/>
    <lineage>
        <taxon>Bacteria</taxon>
        <taxon>Bacillati</taxon>
        <taxon>Actinomycetota</taxon>
        <taxon>Actinomycetes</taxon>
        <taxon>Mycobacteriales</taxon>
        <taxon>Corynebacteriaceae</taxon>
        <taxon>Corynebacterium</taxon>
    </lineage>
</organism>
<dbReference type="InterPro" id="IPR001763">
    <property type="entry name" value="Rhodanese-like_dom"/>
</dbReference>
<accession>A0ABW1QFH2</accession>
<name>A0ABW1QFH2_9CORY</name>
<dbReference type="CDD" id="cd01449">
    <property type="entry name" value="TST_Repeat_2"/>
    <property type="match status" value="1"/>
</dbReference>
<dbReference type="PANTHER" id="PTHR43855:SF1">
    <property type="entry name" value="THIOSULFATE SULFURTRANSFERASE"/>
    <property type="match status" value="1"/>
</dbReference>
<comment type="caution">
    <text evidence="5">The sequence shown here is derived from an EMBL/GenBank/DDBJ whole genome shotgun (WGS) entry which is preliminary data.</text>
</comment>
<dbReference type="EMBL" id="JBHSQE010000009">
    <property type="protein sequence ID" value="MFC6147524.1"/>
    <property type="molecule type" value="Genomic_DNA"/>
</dbReference>
<dbReference type="RefSeq" id="WP_377002133.1">
    <property type="nucleotide sequence ID" value="NZ_JBHSQE010000009.1"/>
</dbReference>
<dbReference type="PROSITE" id="PS00683">
    <property type="entry name" value="RHODANESE_2"/>
    <property type="match status" value="1"/>
</dbReference>
<evidence type="ECO:0000313" key="5">
    <source>
        <dbReference type="EMBL" id="MFC6147524.1"/>
    </source>
</evidence>
<comment type="catalytic activity">
    <reaction evidence="2">
        <text>thiosulfate + hydrogen cyanide = thiocyanate + sulfite + 2 H(+)</text>
        <dbReference type="Rhea" id="RHEA:16881"/>
        <dbReference type="ChEBI" id="CHEBI:15378"/>
        <dbReference type="ChEBI" id="CHEBI:17359"/>
        <dbReference type="ChEBI" id="CHEBI:18022"/>
        <dbReference type="ChEBI" id="CHEBI:18407"/>
        <dbReference type="ChEBI" id="CHEBI:33542"/>
        <dbReference type="EC" id="2.8.1.1"/>
    </reaction>
</comment>
<keyword evidence="6" id="KW-1185">Reference proteome</keyword>
<dbReference type="GO" id="GO:0016740">
    <property type="term" value="F:transferase activity"/>
    <property type="evidence" value="ECO:0007669"/>
    <property type="project" value="UniProtKB-KW"/>
</dbReference>
<reference evidence="6" key="1">
    <citation type="journal article" date="2019" name="Int. J. Syst. Evol. Microbiol.">
        <title>The Global Catalogue of Microorganisms (GCM) 10K type strain sequencing project: providing services to taxonomists for standard genome sequencing and annotation.</title>
        <authorList>
            <consortium name="The Broad Institute Genomics Platform"/>
            <consortium name="The Broad Institute Genome Sequencing Center for Infectious Disease"/>
            <person name="Wu L."/>
            <person name="Ma J."/>
        </authorList>
    </citation>
    <scope>NUCLEOTIDE SEQUENCE [LARGE SCALE GENOMIC DNA]</scope>
    <source>
        <strain evidence="6">CCUG 51943</strain>
    </source>
</reference>
<sequence>MAVPFDPHPQFQEYAHPERLVSASWLSARLGTPGLRVIESDEDSLLYDIGHLPGAVRIDWQKDLNDPLSRDIVDGESFAALMRAKGIHRDDTVVIYGDQSNWWAAFTLWVFDLFGHADVRLLDGGRDAWVAEERDTSFVVPEFRESDYPVIERNDAEYRVFVDEMLEKIGSSTIVDVRSTEEYNGLVGADDSPALVPALRRGHIPTAVNLPWQDNVHPNSRFRSRAELAELYSALDPEAETTVYCHVGDRTAHTWFVLKYLLGFANVRNYDGSWVEWGNMVRMPIARGEAPHA</sequence>